<evidence type="ECO:0000256" key="1">
    <source>
        <dbReference type="SAM" id="MobiDB-lite"/>
    </source>
</evidence>
<feature type="region of interest" description="Disordered" evidence="1">
    <location>
        <begin position="828"/>
        <end position="862"/>
    </location>
</feature>
<feature type="compositionally biased region" description="Low complexity" evidence="1">
    <location>
        <begin position="119"/>
        <end position="131"/>
    </location>
</feature>
<protein>
    <submittedName>
        <fullName evidence="2">Uncharacterized protein</fullName>
    </submittedName>
</protein>
<feature type="compositionally biased region" description="Basic and acidic residues" evidence="1">
    <location>
        <begin position="744"/>
        <end position="755"/>
    </location>
</feature>
<feature type="compositionally biased region" description="Pro residues" evidence="1">
    <location>
        <begin position="775"/>
        <end position="790"/>
    </location>
</feature>
<accession>A0AAN6N159</accession>
<dbReference type="Proteomes" id="UP001303473">
    <property type="component" value="Unassembled WGS sequence"/>
</dbReference>
<feature type="compositionally biased region" description="Pro residues" evidence="1">
    <location>
        <begin position="830"/>
        <end position="847"/>
    </location>
</feature>
<feature type="compositionally biased region" description="Pro residues" evidence="1">
    <location>
        <begin position="660"/>
        <end position="687"/>
    </location>
</feature>
<feature type="compositionally biased region" description="Polar residues" evidence="1">
    <location>
        <begin position="527"/>
        <end position="541"/>
    </location>
</feature>
<feature type="region of interest" description="Disordered" evidence="1">
    <location>
        <begin position="525"/>
        <end position="813"/>
    </location>
</feature>
<feature type="region of interest" description="Disordered" evidence="1">
    <location>
        <begin position="451"/>
        <end position="499"/>
    </location>
</feature>
<feature type="compositionally biased region" description="Pro residues" evidence="1">
    <location>
        <begin position="733"/>
        <end position="743"/>
    </location>
</feature>
<feature type="region of interest" description="Disordered" evidence="1">
    <location>
        <begin position="878"/>
        <end position="1093"/>
    </location>
</feature>
<organism evidence="2 3">
    <name type="scientific">Diplogelasinospora grovesii</name>
    <dbReference type="NCBI Taxonomy" id="303347"/>
    <lineage>
        <taxon>Eukaryota</taxon>
        <taxon>Fungi</taxon>
        <taxon>Dikarya</taxon>
        <taxon>Ascomycota</taxon>
        <taxon>Pezizomycotina</taxon>
        <taxon>Sordariomycetes</taxon>
        <taxon>Sordariomycetidae</taxon>
        <taxon>Sordariales</taxon>
        <taxon>Diplogelasinosporaceae</taxon>
        <taxon>Diplogelasinospora</taxon>
    </lineage>
</organism>
<feature type="region of interest" description="Disordered" evidence="1">
    <location>
        <begin position="1"/>
        <end position="196"/>
    </location>
</feature>
<feature type="compositionally biased region" description="Polar residues" evidence="1">
    <location>
        <begin position="1023"/>
        <end position="1041"/>
    </location>
</feature>
<feature type="region of interest" description="Disordered" evidence="1">
    <location>
        <begin position="243"/>
        <end position="294"/>
    </location>
</feature>
<feature type="compositionally biased region" description="Basic and acidic residues" evidence="1">
    <location>
        <begin position="50"/>
        <end position="64"/>
    </location>
</feature>
<feature type="compositionally biased region" description="Polar residues" evidence="1">
    <location>
        <begin position="173"/>
        <end position="184"/>
    </location>
</feature>
<dbReference type="EMBL" id="MU853862">
    <property type="protein sequence ID" value="KAK3937149.1"/>
    <property type="molecule type" value="Genomic_DNA"/>
</dbReference>
<feature type="compositionally biased region" description="Low complexity" evidence="1">
    <location>
        <begin position="756"/>
        <end position="774"/>
    </location>
</feature>
<feature type="compositionally biased region" description="Basic and acidic residues" evidence="1">
    <location>
        <begin position="971"/>
        <end position="992"/>
    </location>
</feature>
<reference evidence="3" key="1">
    <citation type="journal article" date="2023" name="Mol. Phylogenet. Evol.">
        <title>Genome-scale phylogeny and comparative genomics of the fungal order Sordariales.</title>
        <authorList>
            <person name="Hensen N."/>
            <person name="Bonometti L."/>
            <person name="Westerberg I."/>
            <person name="Brannstrom I.O."/>
            <person name="Guillou S."/>
            <person name="Cros-Aarteil S."/>
            <person name="Calhoun S."/>
            <person name="Haridas S."/>
            <person name="Kuo A."/>
            <person name="Mondo S."/>
            <person name="Pangilinan J."/>
            <person name="Riley R."/>
            <person name="LaButti K."/>
            <person name="Andreopoulos B."/>
            <person name="Lipzen A."/>
            <person name="Chen C."/>
            <person name="Yan M."/>
            <person name="Daum C."/>
            <person name="Ng V."/>
            <person name="Clum A."/>
            <person name="Steindorff A."/>
            <person name="Ohm R.A."/>
            <person name="Martin F."/>
            <person name="Silar P."/>
            <person name="Natvig D.O."/>
            <person name="Lalanne C."/>
            <person name="Gautier V."/>
            <person name="Ament-Velasquez S.L."/>
            <person name="Kruys A."/>
            <person name="Hutchinson M.I."/>
            <person name="Powell A.J."/>
            <person name="Barry K."/>
            <person name="Miller A.N."/>
            <person name="Grigoriev I.V."/>
            <person name="Debuchy R."/>
            <person name="Gladieux P."/>
            <person name="Hiltunen Thoren M."/>
            <person name="Johannesson H."/>
        </authorList>
    </citation>
    <scope>NUCLEOTIDE SEQUENCE [LARGE SCALE GENOMIC DNA]</scope>
    <source>
        <strain evidence="3">CBS 340.73</strain>
    </source>
</reference>
<feature type="compositionally biased region" description="Basic and acidic residues" evidence="1">
    <location>
        <begin position="132"/>
        <end position="145"/>
    </location>
</feature>
<evidence type="ECO:0000313" key="3">
    <source>
        <dbReference type="Proteomes" id="UP001303473"/>
    </source>
</evidence>
<comment type="caution">
    <text evidence="2">The sequence shown here is derived from an EMBL/GenBank/DDBJ whole genome shotgun (WGS) entry which is preliminary data.</text>
</comment>
<feature type="compositionally biased region" description="Polar residues" evidence="1">
    <location>
        <begin position="489"/>
        <end position="499"/>
    </location>
</feature>
<feature type="compositionally biased region" description="Pro residues" evidence="1">
    <location>
        <begin position="588"/>
        <end position="606"/>
    </location>
</feature>
<feature type="region of interest" description="Disordered" evidence="1">
    <location>
        <begin position="313"/>
        <end position="340"/>
    </location>
</feature>
<feature type="compositionally biased region" description="Polar residues" evidence="1">
    <location>
        <begin position="8"/>
        <end position="30"/>
    </location>
</feature>
<feature type="compositionally biased region" description="Low complexity" evidence="1">
    <location>
        <begin position="82"/>
        <end position="95"/>
    </location>
</feature>
<feature type="compositionally biased region" description="Low complexity" evidence="1">
    <location>
        <begin position="799"/>
        <end position="808"/>
    </location>
</feature>
<evidence type="ECO:0000313" key="2">
    <source>
        <dbReference type="EMBL" id="KAK3937149.1"/>
    </source>
</evidence>
<name>A0AAN6N159_9PEZI</name>
<feature type="compositionally biased region" description="Polar residues" evidence="1">
    <location>
        <begin position="688"/>
        <end position="698"/>
    </location>
</feature>
<sequence length="1093" mass="118067">MSGDEPNDCSSPQLAQEQLPATSNTANMSMYENDRHRQHRTSGARPSTAAERRQPDNADRHDSSDTDVETVSTSILDLVGEAAAAEVAARTSPAAQPTPSQSCAPQVPGDASRLSGPIRPSSSRYSTSTTRTDQDRTRASQDMDALRSSANARAESPDLPFVAPLRIRKARSCSRQDGLQDGQNSSSSPPCRAPASLAEIREHAAMIPRPLFTPTAQYVQSLRREPPEPSMMVAPLRIRKPAGQPALDIPSRPLPPLPVPTEGARPKRYASGLSPINGSPTKKGANEMGESGARARVPAAQYQLSLGAQIDWEEGEAYSVDPPKPAAGSADDDETRLPKTTPPVVRRIRATLANYVPRPYVHRQSLALSPGKKSFKLVPSRKGRLPPRDFGTGFLPPPDPNSPGFVAGHAPVSAGSPVAPNNLPTMNMATPDQLQFQNPRPLPVPPFTRVQAPSRAGPAQSTAMRRPQTPPCTPARRPSELESNMLAASLSSSPEVSTGSFARDADIDWAFPSEASLRRNKAWLPSRDNSSIGTPSSTMAESGSALLPSGTDIFTAPPVRSTTEHEPERQGAMSQLQGHNVPRSVFAPGPPPPIPDRGPELLPTPHPKGKGKEKVRAVTAPATYHSPAPPVPPRGKEQYGLQRSNAARKGPGISIRASEPTPPPGIPVPPIPVRPLPPIPRSRPPPARTTSLCPSSARQLPAIPGPRTKEPEPVPSAPTIQPTPALISSVHPPVRPLPLIPTPRPKEPEPARESEPMSSVPTSEPTPASTTSVRPPGPPPARPLPPTPAPRPKEPESAQPPATATQATCYRRPLQRRPAYYEEWLAAAMSPPPMPPPPLVQPAPPVPQLRERASQEHIPPMRRLSLSLRKKWWRKDKNELTPKIPTADPAPYASSPQLHNPDYPLQFNTTKPLPTAARGLSAPYPTRASPDTIEEPTKLQKVKNALTLSLPRPKKKEPKPSILTYDYEGLTEQKKEEEKDAKKKEKQDKRMGSDSACSNIAGGTPGPYPAVHTDVLLAIAGSHRTSGSEQSRKMSYSSQEPLLQDERHSHGASGSQKQRQMSYSSQEKRDQEERGLLLGDKRLRDERRGQWRD</sequence>
<proteinExistence type="predicted"/>
<feature type="compositionally biased region" description="Polar residues" evidence="1">
    <location>
        <begin position="1052"/>
        <end position="1065"/>
    </location>
</feature>
<feature type="compositionally biased region" description="Basic and acidic residues" evidence="1">
    <location>
        <begin position="1066"/>
        <end position="1093"/>
    </location>
</feature>
<dbReference type="AlphaFoldDB" id="A0AAN6N159"/>
<feature type="compositionally biased region" description="Low complexity" evidence="1">
    <location>
        <begin position="185"/>
        <end position="196"/>
    </location>
</feature>
<gene>
    <name evidence="2" type="ORF">QBC46DRAFT_417111</name>
</gene>
<keyword evidence="3" id="KW-1185">Reference proteome</keyword>